<dbReference type="InterPro" id="IPR048940">
    <property type="entry name" value="ATG5_HBR"/>
</dbReference>
<comment type="similarity">
    <text evidence="2 6">Belongs to the ATG5 family.</text>
</comment>
<dbReference type="Pfam" id="PF20637">
    <property type="entry name" value="ATG5_HBR"/>
    <property type="match status" value="1"/>
</dbReference>
<dbReference type="GO" id="GO:0000422">
    <property type="term" value="P:autophagy of mitochondrion"/>
    <property type="evidence" value="ECO:0007669"/>
    <property type="project" value="TreeGrafter"/>
</dbReference>
<accession>A0AAD6J560</accession>
<evidence type="ECO:0000256" key="6">
    <source>
        <dbReference type="RuleBase" id="RU361202"/>
    </source>
</evidence>
<dbReference type="InterPro" id="IPR007239">
    <property type="entry name" value="Atg5"/>
</dbReference>
<dbReference type="EMBL" id="JAQGDS010000002">
    <property type="protein sequence ID" value="KAJ6263490.1"/>
    <property type="molecule type" value="Genomic_DNA"/>
</dbReference>
<evidence type="ECO:0000256" key="4">
    <source>
        <dbReference type="ARBA" id="ARBA00022843"/>
    </source>
</evidence>
<feature type="domain" description="Autophagy protein ATG5 UblB" evidence="8">
    <location>
        <begin position="278"/>
        <end position="367"/>
    </location>
</feature>
<dbReference type="Gene3D" id="3.10.20.620">
    <property type="match status" value="1"/>
</dbReference>
<dbReference type="GO" id="GO:0044233">
    <property type="term" value="C:mitochondria-associated endoplasmic reticulum membrane contact site"/>
    <property type="evidence" value="ECO:0007669"/>
    <property type="project" value="TreeGrafter"/>
</dbReference>
<comment type="subunit">
    <text evidence="6">Conjugated with ATG12.</text>
</comment>
<comment type="function">
    <text evidence="6">Involved in cytoplasm to vacuole transport (Cvt) and autophagic vesicle formation.</text>
</comment>
<feature type="region of interest" description="Disordered" evidence="7">
    <location>
        <begin position="1"/>
        <end position="33"/>
    </location>
</feature>
<dbReference type="GO" id="GO:0006995">
    <property type="term" value="P:cellular response to nitrogen starvation"/>
    <property type="evidence" value="ECO:0007669"/>
    <property type="project" value="TreeGrafter"/>
</dbReference>
<dbReference type="GO" id="GO:0061908">
    <property type="term" value="C:phagophore"/>
    <property type="evidence" value="ECO:0007669"/>
    <property type="project" value="TreeGrafter"/>
</dbReference>
<evidence type="ECO:0000313" key="12">
    <source>
        <dbReference type="Proteomes" id="UP001221413"/>
    </source>
</evidence>
<dbReference type="InterPro" id="IPR042527">
    <property type="entry name" value="Atg5_UblA_dom_sf"/>
</dbReference>
<evidence type="ECO:0000256" key="1">
    <source>
        <dbReference type="ARBA" id="ARBA00004623"/>
    </source>
</evidence>
<dbReference type="InterPro" id="IPR042526">
    <property type="entry name" value="Atg5_HR"/>
</dbReference>
<feature type="compositionally biased region" description="Low complexity" evidence="7">
    <location>
        <begin position="162"/>
        <end position="171"/>
    </location>
</feature>
<feature type="compositionally biased region" description="Pro residues" evidence="7">
    <location>
        <begin position="17"/>
        <end position="27"/>
    </location>
</feature>
<evidence type="ECO:0000259" key="10">
    <source>
        <dbReference type="Pfam" id="PF20638"/>
    </source>
</evidence>
<feature type="domain" description="Autophagy protein ATG5 alpha-helical bundle region" evidence="9">
    <location>
        <begin position="215"/>
        <end position="269"/>
    </location>
</feature>
<dbReference type="GO" id="GO:0034274">
    <property type="term" value="C:Atg12-Atg5-Atg16 complex"/>
    <property type="evidence" value="ECO:0007669"/>
    <property type="project" value="TreeGrafter"/>
</dbReference>
<evidence type="ECO:0000259" key="8">
    <source>
        <dbReference type="Pfam" id="PF04106"/>
    </source>
</evidence>
<evidence type="ECO:0000256" key="3">
    <source>
        <dbReference type="ARBA" id="ARBA00022499"/>
    </source>
</evidence>
<protein>
    <recommendedName>
        <fullName evidence="6">Autophagy protein 5</fullName>
    </recommendedName>
</protein>
<evidence type="ECO:0000256" key="2">
    <source>
        <dbReference type="ARBA" id="ARBA00006910"/>
    </source>
</evidence>
<evidence type="ECO:0000259" key="9">
    <source>
        <dbReference type="Pfam" id="PF20637"/>
    </source>
</evidence>
<feature type="domain" description="Autophagy protein ATG5 UblA" evidence="10">
    <location>
        <begin position="72"/>
        <end position="200"/>
    </location>
</feature>
<proteinExistence type="inferred from homology"/>
<dbReference type="InterPro" id="IPR048939">
    <property type="entry name" value="ATG5_UblA"/>
</dbReference>
<dbReference type="GO" id="GO:0019776">
    <property type="term" value="F:Atg8-family ligase activity"/>
    <property type="evidence" value="ECO:0007669"/>
    <property type="project" value="TreeGrafter"/>
</dbReference>
<evidence type="ECO:0000256" key="7">
    <source>
        <dbReference type="SAM" id="MobiDB-lite"/>
    </source>
</evidence>
<feature type="region of interest" description="Disordered" evidence="7">
    <location>
        <begin position="162"/>
        <end position="190"/>
    </location>
</feature>
<feature type="compositionally biased region" description="Pro residues" evidence="7">
    <location>
        <begin position="178"/>
        <end position="190"/>
    </location>
</feature>
<dbReference type="GO" id="GO:0034045">
    <property type="term" value="C:phagophore assembly site membrane"/>
    <property type="evidence" value="ECO:0007669"/>
    <property type="project" value="UniProtKB-SubCell"/>
</dbReference>
<comment type="caution">
    <text evidence="11">The sequence shown here is derived from an EMBL/GenBank/DDBJ whole genome shotgun (WGS) entry which is preliminary data.</text>
</comment>
<keyword evidence="12" id="KW-1185">Reference proteome</keyword>
<dbReference type="InterPro" id="IPR048318">
    <property type="entry name" value="ATG5_UblB"/>
</dbReference>
<dbReference type="PANTHER" id="PTHR13040:SF2">
    <property type="entry name" value="AUTOPHAGY PROTEIN 5"/>
    <property type="match status" value="1"/>
</dbReference>
<sequence length="418" mass="46096">MGGFAGPMRSLLASTSPPFPPSHPSHPIPSTSSTSLHAFDADHLAPRRRPHDDRRQVSSGALAMSDALRRAVWDGSIPVRVLLDPSECRIFDQADAYYFQARRVAYLPFYLPRIYRFFEPFLIDKSVATVESAWFEVDNAPLRWHWPVGLLHDFYTALDPTKTATATTPPTNHDRSTSPPPPPDPEPGVPQLPWTITLRFASYPHDLLTTLTPTSTHDSFINTVKEADFARNGTAKAVMSLSPADSRRLFASLQDHDFDGFWGVSDKMLKHSGSTVRNIPLRIYNPETSQVIQGSVPVRQAASILRGGDPQTLGGALNSLVPMLFPSRRSVVLARPVMHGVVLPLSVPLVDLMQEAMYPDGFLHITLAMMDDDNDTASSYVRLTHGEENAAAANAQTPLDRSLALDRSLDGDADWVML</sequence>
<dbReference type="Proteomes" id="UP001221413">
    <property type="component" value="Unassembled WGS sequence"/>
</dbReference>
<keyword evidence="4 6" id="KW-0832">Ubl conjugation</keyword>
<gene>
    <name evidence="11" type="ORF">Dda_2054</name>
</gene>
<dbReference type="Pfam" id="PF04106">
    <property type="entry name" value="ATG5_UblB"/>
    <property type="match status" value="1"/>
</dbReference>
<evidence type="ECO:0000313" key="11">
    <source>
        <dbReference type="EMBL" id="KAJ6263490.1"/>
    </source>
</evidence>
<comment type="subcellular location">
    <subcellularLocation>
        <location evidence="1 6">Preautophagosomal structure membrane</location>
        <topology evidence="1 6">Peripheral membrane protein</topology>
    </subcellularLocation>
</comment>
<dbReference type="GO" id="GO:0034727">
    <property type="term" value="P:piecemeal microautophagy of the nucleus"/>
    <property type="evidence" value="ECO:0007669"/>
    <property type="project" value="TreeGrafter"/>
</dbReference>
<dbReference type="PANTHER" id="PTHR13040">
    <property type="entry name" value="AUTOPHAGY PROTEIN 5"/>
    <property type="match status" value="1"/>
</dbReference>
<dbReference type="GO" id="GO:0005776">
    <property type="term" value="C:autophagosome"/>
    <property type="evidence" value="ECO:0007669"/>
    <property type="project" value="TreeGrafter"/>
</dbReference>
<keyword evidence="5 6" id="KW-0072">Autophagy</keyword>
<evidence type="ECO:0000256" key="5">
    <source>
        <dbReference type="ARBA" id="ARBA00023006"/>
    </source>
</evidence>
<organism evidence="11 12">
    <name type="scientific">Drechslerella dactyloides</name>
    <name type="common">Nematode-trapping fungus</name>
    <name type="synonym">Arthrobotrys dactyloides</name>
    <dbReference type="NCBI Taxonomy" id="74499"/>
    <lineage>
        <taxon>Eukaryota</taxon>
        <taxon>Fungi</taxon>
        <taxon>Dikarya</taxon>
        <taxon>Ascomycota</taxon>
        <taxon>Pezizomycotina</taxon>
        <taxon>Orbiliomycetes</taxon>
        <taxon>Orbiliales</taxon>
        <taxon>Orbiliaceae</taxon>
        <taxon>Drechslerella</taxon>
    </lineage>
</organism>
<keyword evidence="6" id="KW-0813">Transport</keyword>
<dbReference type="AlphaFoldDB" id="A0AAD6J560"/>
<keyword evidence="3 6" id="KW-1017">Isopeptide bond</keyword>
<name>A0AAD6J560_DREDA</name>
<dbReference type="Pfam" id="PF20638">
    <property type="entry name" value="ATG5_UblA"/>
    <property type="match status" value="1"/>
</dbReference>
<keyword evidence="6" id="KW-0472">Membrane</keyword>
<dbReference type="Gene3D" id="1.10.246.190">
    <property type="entry name" value="Autophagy protein Apg5, helix rich domain"/>
    <property type="match status" value="1"/>
</dbReference>
<reference evidence="11" key="1">
    <citation type="submission" date="2023-01" db="EMBL/GenBank/DDBJ databases">
        <title>The chitinases involved in constricting ring structure development in the nematode-trapping fungus Drechslerella dactyloides.</title>
        <authorList>
            <person name="Wang R."/>
            <person name="Zhang L."/>
            <person name="Tang P."/>
            <person name="Li S."/>
            <person name="Liang L."/>
        </authorList>
    </citation>
    <scope>NUCLEOTIDE SEQUENCE</scope>
    <source>
        <strain evidence="11">YMF1.00031</strain>
    </source>
</reference>
<dbReference type="Gene3D" id="3.10.20.90">
    <property type="entry name" value="Phosphatidylinositol 3-kinase Catalytic Subunit, Chain A, domain 1"/>
    <property type="match status" value="1"/>
</dbReference>